<feature type="transmembrane region" description="Helical" evidence="17">
    <location>
        <begin position="825"/>
        <end position="848"/>
    </location>
</feature>
<feature type="domain" description="Protein kinase" evidence="19">
    <location>
        <begin position="892"/>
        <end position="1147"/>
    </location>
</feature>
<dbReference type="PROSITE" id="PS00107">
    <property type="entry name" value="PROTEIN_KINASE_ATP"/>
    <property type="match status" value="1"/>
</dbReference>
<evidence type="ECO:0000256" key="1">
    <source>
        <dbReference type="ARBA" id="ARBA00004479"/>
    </source>
</evidence>
<evidence type="ECO:0000256" key="13">
    <source>
        <dbReference type="ARBA" id="ARBA00023180"/>
    </source>
</evidence>
<gene>
    <name evidence="20" type="ORF">DGYR_LOCUS7755</name>
</gene>
<dbReference type="Gene3D" id="3.80.20.20">
    <property type="entry name" value="Receptor L-domain"/>
    <property type="match status" value="2"/>
</dbReference>
<dbReference type="SUPFAM" id="SSF56112">
    <property type="entry name" value="Protein kinase-like (PK-like)"/>
    <property type="match status" value="1"/>
</dbReference>
<dbReference type="AlphaFoldDB" id="A0A7I8VTF8"/>
<organism evidence="20 21">
    <name type="scientific">Dimorphilus gyrociliatus</name>
    <dbReference type="NCBI Taxonomy" id="2664684"/>
    <lineage>
        <taxon>Eukaryota</taxon>
        <taxon>Metazoa</taxon>
        <taxon>Spiralia</taxon>
        <taxon>Lophotrochozoa</taxon>
        <taxon>Annelida</taxon>
        <taxon>Polychaeta</taxon>
        <taxon>Polychaeta incertae sedis</taxon>
        <taxon>Dinophilidae</taxon>
        <taxon>Dimorphilus</taxon>
    </lineage>
</organism>
<evidence type="ECO:0000256" key="3">
    <source>
        <dbReference type="ARBA" id="ARBA00022553"/>
    </source>
</evidence>
<dbReference type="InterPro" id="IPR032778">
    <property type="entry name" value="GF_recep_IV"/>
</dbReference>
<reference evidence="20 21" key="1">
    <citation type="submission" date="2020-08" db="EMBL/GenBank/DDBJ databases">
        <authorList>
            <person name="Hejnol A."/>
        </authorList>
    </citation>
    <scope>NUCLEOTIDE SEQUENCE [LARGE SCALE GENOMIC DNA]</scope>
</reference>
<dbReference type="Pfam" id="PF07714">
    <property type="entry name" value="PK_Tyr_Ser-Thr"/>
    <property type="match status" value="1"/>
</dbReference>
<dbReference type="Gene3D" id="1.10.510.10">
    <property type="entry name" value="Transferase(Phosphotransferase) domain 1"/>
    <property type="match status" value="1"/>
</dbReference>
<evidence type="ECO:0000256" key="15">
    <source>
        <dbReference type="PROSITE-ProRule" id="PRU10141"/>
    </source>
</evidence>
<dbReference type="FunFam" id="1.10.510.10:FF:000027">
    <property type="entry name" value="Receptor protein-tyrosine kinase"/>
    <property type="match status" value="1"/>
</dbReference>
<name>A0A7I8VTF8_9ANNE</name>
<dbReference type="InterPro" id="IPR000494">
    <property type="entry name" value="Rcpt_L-dom"/>
</dbReference>
<protein>
    <recommendedName>
        <fullName evidence="2">receptor protein-tyrosine kinase</fullName>
        <ecNumber evidence="2">2.7.10.1</ecNumber>
    </recommendedName>
</protein>
<evidence type="ECO:0000256" key="16">
    <source>
        <dbReference type="SAM" id="MobiDB-lite"/>
    </source>
</evidence>
<keyword evidence="18" id="KW-0732">Signal</keyword>
<feature type="compositionally biased region" description="Polar residues" evidence="16">
    <location>
        <begin position="1245"/>
        <end position="1255"/>
    </location>
</feature>
<evidence type="ECO:0000256" key="11">
    <source>
        <dbReference type="ARBA" id="ARBA00023137"/>
    </source>
</evidence>
<dbReference type="GO" id="GO:0009925">
    <property type="term" value="C:basal plasma membrane"/>
    <property type="evidence" value="ECO:0007669"/>
    <property type="project" value="TreeGrafter"/>
</dbReference>
<dbReference type="EMBL" id="CAJFCJ010000010">
    <property type="protein sequence ID" value="CAD5119524.1"/>
    <property type="molecule type" value="Genomic_DNA"/>
</dbReference>
<evidence type="ECO:0000256" key="10">
    <source>
        <dbReference type="ARBA" id="ARBA00023136"/>
    </source>
</evidence>
<feature type="signal peptide" evidence="18">
    <location>
        <begin position="1"/>
        <end position="18"/>
    </location>
</feature>
<feature type="chain" id="PRO_5029852178" description="receptor protein-tyrosine kinase" evidence="18">
    <location>
        <begin position="19"/>
        <end position="1255"/>
    </location>
</feature>
<dbReference type="GO" id="GO:0043235">
    <property type="term" value="C:receptor complex"/>
    <property type="evidence" value="ECO:0007669"/>
    <property type="project" value="TreeGrafter"/>
</dbReference>
<dbReference type="PANTHER" id="PTHR24416">
    <property type="entry name" value="TYROSINE-PROTEIN KINASE RECEPTOR"/>
    <property type="match status" value="1"/>
</dbReference>
<dbReference type="GO" id="GO:0005524">
    <property type="term" value="F:ATP binding"/>
    <property type="evidence" value="ECO:0007669"/>
    <property type="project" value="UniProtKB-UniRule"/>
</dbReference>
<keyword evidence="10 17" id="KW-0472">Membrane</keyword>
<evidence type="ECO:0000256" key="5">
    <source>
        <dbReference type="ARBA" id="ARBA00022692"/>
    </source>
</evidence>
<dbReference type="InterPro" id="IPR050122">
    <property type="entry name" value="RTK"/>
</dbReference>
<dbReference type="GO" id="GO:0038127">
    <property type="term" value="P:ERBB signaling pathway"/>
    <property type="evidence" value="ECO:0007669"/>
    <property type="project" value="UniProtKB-ARBA"/>
</dbReference>
<keyword evidence="6 15" id="KW-0547">Nucleotide-binding</keyword>
<dbReference type="Pfam" id="PF14843">
    <property type="entry name" value="GF_recep_IV"/>
    <property type="match status" value="1"/>
</dbReference>
<dbReference type="GO" id="GO:0043066">
    <property type="term" value="P:negative regulation of apoptotic process"/>
    <property type="evidence" value="ECO:0007669"/>
    <property type="project" value="TreeGrafter"/>
</dbReference>
<dbReference type="InterPro" id="IPR001245">
    <property type="entry name" value="Ser-Thr/Tyr_kinase_cat_dom"/>
</dbReference>
<evidence type="ECO:0000256" key="7">
    <source>
        <dbReference type="ARBA" id="ARBA00022777"/>
    </source>
</evidence>
<feature type="binding site" evidence="15">
    <location>
        <position position="925"/>
    </location>
    <ligand>
        <name>ATP</name>
        <dbReference type="ChEBI" id="CHEBI:30616"/>
    </ligand>
</feature>
<dbReference type="EC" id="2.7.10.1" evidence="2"/>
<feature type="region of interest" description="Disordered" evidence="16">
    <location>
        <begin position="1216"/>
        <end position="1255"/>
    </location>
</feature>
<keyword evidence="11" id="KW-0829">Tyrosine-protein kinase</keyword>
<keyword evidence="7" id="KW-0418">Kinase</keyword>
<dbReference type="InterPro" id="IPR000719">
    <property type="entry name" value="Prot_kinase_dom"/>
</dbReference>
<evidence type="ECO:0000256" key="12">
    <source>
        <dbReference type="ARBA" id="ARBA00023170"/>
    </source>
</evidence>
<dbReference type="CDD" id="cd00064">
    <property type="entry name" value="FU"/>
    <property type="match status" value="5"/>
</dbReference>
<dbReference type="GO" id="GO:0004714">
    <property type="term" value="F:transmembrane receptor protein tyrosine kinase activity"/>
    <property type="evidence" value="ECO:0007669"/>
    <property type="project" value="UniProtKB-EC"/>
</dbReference>
<dbReference type="InterPro" id="IPR017441">
    <property type="entry name" value="Protein_kinase_ATP_BS"/>
</dbReference>
<proteinExistence type="predicted"/>
<keyword evidence="3" id="KW-0597">Phosphoprotein</keyword>
<evidence type="ECO:0000313" key="21">
    <source>
        <dbReference type="Proteomes" id="UP000549394"/>
    </source>
</evidence>
<sequence>MNIAAVLIILLLPSIVFADVEITHLDDTRVCKGTADGLSTSDKFSTLKQYYGNGKNCVIIDGNLEISGLKEEDNPDFSMFDSIQEITGYLLIFQLQLPKTNVIFKNLRIIRGAIRYPLRNQISSSGQKPEEYSLVIISSLMKNLILPKLTEIQSGNIQYVNNYLYEVCFIEKISWNDIFNEASQKYVKNGFNSCVKRECHRECPSNHCWGPEKTHCQELTKTICPRSCATLRCNSNKECCHASCAAGCHTSKNTDCYACKNFRNGESCVSTCPSLWKINQYTNEREKNPDGKYFAGYYCLDKCPNYLFHSQFDNSCARTCPKRTHQKDGTNFCEICDGPCPKKCHIKKPHNRSFNTLDDFKDFKDCTILSGDLHFLESSFKPSAGLIPFKEEDFKIFETIKELEGYIMVFETPLKNFDHFKNLEVIRRGIDVIRNKNLKTIDLPKLKKAFHRFSFTNNKKLNYLGLKNIQTVDCNITIANNPNLCYIEQSLKYFDTVRLDRYKTNIQNNAKKSYCESKNAVCDFECHPTYGCIGPGPENCVGSCRNYKFKDKCISSCSIAVTKIPTYTNNTAQECRQCHEGCKDGCSGPEDTECDSCILTLKVFGLSKCVKKCPTNMYPDNNSECQPCYEYCTDGCTGPGKDIGMGACNSCKMAILTKKFAVDKCVPENYKCPVGYFKDKVSVSIKIQHDHPMLGKHSCFHCHPTCLTCSAKGPGFCLDCKHFRQGSQCVWECDDDYFLQDRLCSKCDTTCIGCKGSTSADCKECKNYKKRVDDNNEKFECVTDCPKGWSHVKDETGGPIKSKWLCLPDTEIEEIQNDKRRKKTIGIAAGVTVAFLLLIIVAIGIFIWRKKVQTEARRLEFEKKLEGETIPLDPTGANPDMAHVRLIKDSELKKGVVIGSGAFGTVFKGLWTPAGENLKILVAIKVLTDSSPEQSTELLEEARIMASVDNQCCVKILGICIASQMMMITKLMPYGSLLDYIRRSKENIGSKAILNWCHQIATGMQYLEGRGIVHRDLAARNVLVHSPNLVKITDFGLAKLLNINEEEYKAGGGKMPIKWLALECIQHRIFTHKSDVWSYGVTIWEICTYGQRPYEGMPARSVPFALERGDRLPQPEICTIDVYMWMIKCWLLDADSRPSFKELREIFNKMCVDPGRYLVIKGDSLMKLPLEEHSTVELMRGMSVNSTTATKLIDADDYLQPRDVTETSRMTIDSTFMGDNHARNSMNDSCSKPLGNSLEDKKLSARQSRSSMRYR</sequence>
<evidence type="ECO:0000313" key="20">
    <source>
        <dbReference type="EMBL" id="CAD5119524.1"/>
    </source>
</evidence>
<keyword evidence="13" id="KW-0325">Glycoprotein</keyword>
<comment type="caution">
    <text evidence="20">The sequence shown here is derived from an EMBL/GenBank/DDBJ whole genome shotgun (WGS) entry which is preliminary data.</text>
</comment>
<dbReference type="PRINTS" id="PR00109">
    <property type="entry name" value="TYRKINASE"/>
</dbReference>
<evidence type="ECO:0000256" key="18">
    <source>
        <dbReference type="SAM" id="SignalP"/>
    </source>
</evidence>
<evidence type="ECO:0000256" key="6">
    <source>
        <dbReference type="ARBA" id="ARBA00022741"/>
    </source>
</evidence>
<dbReference type="OrthoDB" id="6219513at2759"/>
<evidence type="ECO:0000256" key="9">
    <source>
        <dbReference type="ARBA" id="ARBA00022989"/>
    </source>
</evidence>
<evidence type="ECO:0000259" key="19">
    <source>
        <dbReference type="PROSITE" id="PS50011"/>
    </source>
</evidence>
<evidence type="ECO:0000256" key="8">
    <source>
        <dbReference type="ARBA" id="ARBA00022840"/>
    </source>
</evidence>
<dbReference type="Pfam" id="PF00757">
    <property type="entry name" value="Furin-like"/>
    <property type="match status" value="1"/>
</dbReference>
<dbReference type="SMART" id="SM00261">
    <property type="entry name" value="FU"/>
    <property type="match status" value="6"/>
</dbReference>
<dbReference type="Pfam" id="PF01030">
    <property type="entry name" value="Recep_L_domain"/>
    <property type="match status" value="2"/>
</dbReference>
<dbReference type="PROSITE" id="PS50011">
    <property type="entry name" value="PROTEIN_KINASE_DOM"/>
    <property type="match status" value="1"/>
</dbReference>
<dbReference type="GO" id="GO:0008284">
    <property type="term" value="P:positive regulation of cell population proliferation"/>
    <property type="evidence" value="ECO:0007669"/>
    <property type="project" value="TreeGrafter"/>
</dbReference>
<keyword evidence="9 17" id="KW-1133">Transmembrane helix</keyword>
<keyword evidence="12" id="KW-0675">Receptor</keyword>
<keyword evidence="8 15" id="KW-0067">ATP-binding</keyword>
<evidence type="ECO:0000256" key="17">
    <source>
        <dbReference type="SAM" id="Phobius"/>
    </source>
</evidence>
<dbReference type="InterPro" id="IPR036941">
    <property type="entry name" value="Rcpt_L-dom_sf"/>
</dbReference>
<dbReference type="Proteomes" id="UP000549394">
    <property type="component" value="Unassembled WGS sequence"/>
</dbReference>
<comment type="subcellular location">
    <subcellularLocation>
        <location evidence="1">Membrane</location>
        <topology evidence="1">Single-pass type I membrane protein</topology>
    </subcellularLocation>
</comment>
<dbReference type="SMART" id="SM00219">
    <property type="entry name" value="TyrKc"/>
    <property type="match status" value="1"/>
</dbReference>
<dbReference type="InterPro" id="IPR009030">
    <property type="entry name" value="Growth_fac_rcpt_cys_sf"/>
</dbReference>
<keyword evidence="21" id="KW-1185">Reference proteome</keyword>
<dbReference type="SUPFAM" id="SSF52058">
    <property type="entry name" value="L domain-like"/>
    <property type="match status" value="2"/>
</dbReference>
<keyword evidence="4" id="KW-0808">Transferase</keyword>
<dbReference type="GO" id="GO:0022008">
    <property type="term" value="P:neurogenesis"/>
    <property type="evidence" value="ECO:0007669"/>
    <property type="project" value="TreeGrafter"/>
</dbReference>
<keyword evidence="5 17" id="KW-0812">Transmembrane</keyword>
<dbReference type="InterPro" id="IPR020635">
    <property type="entry name" value="Tyr_kinase_cat_dom"/>
</dbReference>
<dbReference type="PROSITE" id="PS00109">
    <property type="entry name" value="PROTEIN_KINASE_TYR"/>
    <property type="match status" value="1"/>
</dbReference>
<dbReference type="SUPFAM" id="SSF57184">
    <property type="entry name" value="Growth factor receptor domain"/>
    <property type="match status" value="3"/>
</dbReference>
<dbReference type="PANTHER" id="PTHR24416:SF566">
    <property type="entry name" value="EPIDERMAL GROWTH FACTOR RECEPTOR"/>
    <property type="match status" value="1"/>
</dbReference>
<comment type="catalytic activity">
    <reaction evidence="14">
        <text>L-tyrosyl-[protein] + ATP = O-phospho-L-tyrosyl-[protein] + ADP + H(+)</text>
        <dbReference type="Rhea" id="RHEA:10596"/>
        <dbReference type="Rhea" id="RHEA-COMP:10136"/>
        <dbReference type="Rhea" id="RHEA-COMP:20101"/>
        <dbReference type="ChEBI" id="CHEBI:15378"/>
        <dbReference type="ChEBI" id="CHEBI:30616"/>
        <dbReference type="ChEBI" id="CHEBI:46858"/>
        <dbReference type="ChEBI" id="CHEBI:61978"/>
        <dbReference type="ChEBI" id="CHEBI:456216"/>
        <dbReference type="EC" id="2.7.10.1"/>
    </reaction>
</comment>
<evidence type="ECO:0000256" key="4">
    <source>
        <dbReference type="ARBA" id="ARBA00022679"/>
    </source>
</evidence>
<dbReference type="InterPro" id="IPR006212">
    <property type="entry name" value="Furin_repeat"/>
</dbReference>
<dbReference type="InterPro" id="IPR006211">
    <property type="entry name" value="Furin-like_Cys-rich_dom"/>
</dbReference>
<accession>A0A7I8VTF8</accession>
<evidence type="ECO:0000256" key="2">
    <source>
        <dbReference type="ARBA" id="ARBA00011902"/>
    </source>
</evidence>
<dbReference type="InterPro" id="IPR008266">
    <property type="entry name" value="Tyr_kinase_AS"/>
</dbReference>
<dbReference type="CDD" id="cd05057">
    <property type="entry name" value="PTKc_EGFR_like"/>
    <property type="match status" value="1"/>
</dbReference>
<dbReference type="Gene3D" id="3.30.200.20">
    <property type="entry name" value="Phosphorylase Kinase, domain 1"/>
    <property type="match status" value="1"/>
</dbReference>
<evidence type="ECO:0000256" key="14">
    <source>
        <dbReference type="ARBA" id="ARBA00051243"/>
    </source>
</evidence>
<dbReference type="InterPro" id="IPR011009">
    <property type="entry name" value="Kinase-like_dom_sf"/>
</dbReference>
<dbReference type="Gene3D" id="2.10.220.10">
    <property type="entry name" value="Hormone Receptor, Insulin-like Growth Factor Receptor 1, Chain A, domain 2"/>
    <property type="match status" value="4"/>
</dbReference>